<dbReference type="HOGENOM" id="CLU_844942_0_0_1"/>
<feature type="region of interest" description="Disordered" evidence="1">
    <location>
        <begin position="154"/>
        <end position="259"/>
    </location>
</feature>
<feature type="compositionally biased region" description="Low complexity" evidence="1">
    <location>
        <begin position="225"/>
        <end position="237"/>
    </location>
</feature>
<feature type="compositionally biased region" description="Basic and acidic residues" evidence="1">
    <location>
        <begin position="206"/>
        <end position="220"/>
    </location>
</feature>
<feature type="compositionally biased region" description="Basic and acidic residues" evidence="1">
    <location>
        <begin position="249"/>
        <end position="259"/>
    </location>
</feature>
<proteinExistence type="predicted"/>
<feature type="compositionally biased region" description="Basic and acidic residues" evidence="1">
    <location>
        <begin position="1"/>
        <end position="13"/>
    </location>
</feature>
<reference evidence="3" key="2">
    <citation type="submission" date="2015-01" db="EMBL/GenBank/DDBJ databases">
        <title>Evolutionary Origins and Diversification of the Mycorrhizal Mutualists.</title>
        <authorList>
            <consortium name="DOE Joint Genome Institute"/>
            <consortium name="Mycorrhizal Genomics Consortium"/>
            <person name="Kohler A."/>
            <person name="Kuo A."/>
            <person name="Nagy L.G."/>
            <person name="Floudas D."/>
            <person name="Copeland A."/>
            <person name="Barry K.W."/>
            <person name="Cichocki N."/>
            <person name="Veneault-Fourrey C."/>
            <person name="LaButti K."/>
            <person name="Lindquist E.A."/>
            <person name="Lipzen A."/>
            <person name="Lundell T."/>
            <person name="Morin E."/>
            <person name="Murat C."/>
            <person name="Riley R."/>
            <person name="Ohm R."/>
            <person name="Sun H."/>
            <person name="Tunlid A."/>
            <person name="Henrissat B."/>
            <person name="Grigoriev I.V."/>
            <person name="Hibbett D.S."/>
            <person name="Martin F."/>
        </authorList>
    </citation>
    <scope>NUCLEOTIDE SEQUENCE [LARGE SCALE GENOMIC DNA]</scope>
    <source>
        <strain evidence="3">ATCC 200175</strain>
    </source>
</reference>
<reference evidence="2 3" key="1">
    <citation type="submission" date="2014-06" db="EMBL/GenBank/DDBJ databases">
        <authorList>
            <consortium name="DOE Joint Genome Institute"/>
            <person name="Kuo A."/>
            <person name="Kohler A."/>
            <person name="Nagy L.G."/>
            <person name="Floudas D."/>
            <person name="Copeland A."/>
            <person name="Barry K.W."/>
            <person name="Cichocki N."/>
            <person name="Veneault-Fourrey C."/>
            <person name="LaButti K."/>
            <person name="Lindquist E.A."/>
            <person name="Lipzen A."/>
            <person name="Lundell T."/>
            <person name="Morin E."/>
            <person name="Murat C."/>
            <person name="Sun H."/>
            <person name="Tunlid A."/>
            <person name="Henrissat B."/>
            <person name="Grigoriev I.V."/>
            <person name="Hibbett D.S."/>
            <person name="Martin F."/>
            <person name="Nordberg H.P."/>
            <person name="Cantor M.N."/>
            <person name="Hua S.X."/>
        </authorList>
    </citation>
    <scope>NUCLEOTIDE SEQUENCE [LARGE SCALE GENOMIC DNA]</scope>
    <source>
        <strain evidence="2 3">ATCC 200175</strain>
    </source>
</reference>
<dbReference type="EMBL" id="KN820636">
    <property type="protein sequence ID" value="KIJ05908.1"/>
    <property type="molecule type" value="Genomic_DNA"/>
</dbReference>
<evidence type="ECO:0000256" key="1">
    <source>
        <dbReference type="SAM" id="MobiDB-lite"/>
    </source>
</evidence>
<accession>A0A0C9T335</accession>
<dbReference type="AlphaFoldDB" id="A0A0C9T335"/>
<feature type="compositionally biased region" description="Basic residues" evidence="1">
    <location>
        <begin position="22"/>
        <end position="40"/>
    </location>
</feature>
<keyword evidence="3" id="KW-1185">Reference proteome</keyword>
<dbReference type="Proteomes" id="UP000053647">
    <property type="component" value="Unassembled WGS sequence"/>
</dbReference>
<feature type="compositionally biased region" description="Basic and acidic residues" evidence="1">
    <location>
        <begin position="87"/>
        <end position="98"/>
    </location>
</feature>
<evidence type="ECO:0000313" key="3">
    <source>
        <dbReference type="Proteomes" id="UP000053647"/>
    </source>
</evidence>
<feature type="region of interest" description="Disordered" evidence="1">
    <location>
        <begin position="1"/>
        <end position="142"/>
    </location>
</feature>
<sequence length="329" mass="35855">MGSPWKEKVHDPNEDNLDTPSRRRIFKQLKRLGRSWKPSKKSNDDSASFPLLPLADSEAPAVLGDPSRASPHASPMASDLPAIVKPAEAHRALEDGHGDNTLYAPSTGRLSTLGSHCPVSKVARPRTSWTSLWHPSRGDQLEITTVYPCRAENRDAVAADPSEPAKPPPWSETVPGNYATHAVLPPSPPHTPTDDDSDDGAPNKNPDVHSPEMAELRGWTEDEQASATATSTRPATSVANAREGTQPEQNEHRSAHDTAIEVERLRTEAERLRTEAERLRNEGERLRIEAQEKEAAASRAQLLVLDRQIELACIHVGSLAPASTDAREG</sequence>
<evidence type="ECO:0000313" key="2">
    <source>
        <dbReference type="EMBL" id="KIJ05908.1"/>
    </source>
</evidence>
<protein>
    <submittedName>
        <fullName evidence="2">Unplaced genomic scaffold PAXINscaffold_1314, whole genome shotgun sequence</fullName>
    </submittedName>
</protein>
<name>A0A0C9T335_PAXIN</name>
<dbReference type="OrthoDB" id="2710521at2759"/>
<organism evidence="2 3">
    <name type="scientific">Paxillus involutus ATCC 200175</name>
    <dbReference type="NCBI Taxonomy" id="664439"/>
    <lineage>
        <taxon>Eukaryota</taxon>
        <taxon>Fungi</taxon>
        <taxon>Dikarya</taxon>
        <taxon>Basidiomycota</taxon>
        <taxon>Agaricomycotina</taxon>
        <taxon>Agaricomycetes</taxon>
        <taxon>Agaricomycetidae</taxon>
        <taxon>Boletales</taxon>
        <taxon>Paxilineae</taxon>
        <taxon>Paxillaceae</taxon>
        <taxon>Paxillus</taxon>
    </lineage>
</organism>
<gene>
    <name evidence="2" type="ORF">PAXINDRAFT_20867</name>
</gene>